<evidence type="ECO:0000313" key="9">
    <source>
        <dbReference type="WBParaSite" id="PTRK_0000543200.1"/>
    </source>
</evidence>
<feature type="signal peptide" evidence="7">
    <location>
        <begin position="1"/>
        <end position="26"/>
    </location>
</feature>
<comment type="subcellular location">
    <subcellularLocation>
        <location evidence="1">Secreted</location>
    </subcellularLocation>
</comment>
<protein>
    <submittedName>
        <fullName evidence="9">FMRFamide-related neuropeptides-like</fullName>
    </submittedName>
</protein>
<name>A0A0N4ZD07_PARTI</name>
<evidence type="ECO:0000256" key="2">
    <source>
        <dbReference type="ARBA" id="ARBA00006356"/>
    </source>
</evidence>
<keyword evidence="8" id="KW-1185">Reference proteome</keyword>
<evidence type="ECO:0000256" key="4">
    <source>
        <dbReference type="ARBA" id="ARBA00022685"/>
    </source>
</evidence>
<evidence type="ECO:0000256" key="1">
    <source>
        <dbReference type="ARBA" id="ARBA00004613"/>
    </source>
</evidence>
<evidence type="ECO:0000256" key="6">
    <source>
        <dbReference type="ARBA" id="ARBA00023320"/>
    </source>
</evidence>
<feature type="chain" id="PRO_5005891675" evidence="7">
    <location>
        <begin position="27"/>
        <end position="132"/>
    </location>
</feature>
<dbReference type="AlphaFoldDB" id="A0A0N4ZD07"/>
<evidence type="ECO:0000256" key="7">
    <source>
        <dbReference type="SAM" id="SignalP"/>
    </source>
</evidence>
<evidence type="ECO:0000256" key="3">
    <source>
        <dbReference type="ARBA" id="ARBA00022525"/>
    </source>
</evidence>
<evidence type="ECO:0000313" key="8">
    <source>
        <dbReference type="Proteomes" id="UP000038045"/>
    </source>
</evidence>
<dbReference type="Pfam" id="PF01581">
    <property type="entry name" value="FARP"/>
    <property type="match status" value="3"/>
</dbReference>
<dbReference type="GO" id="GO:0005576">
    <property type="term" value="C:extracellular region"/>
    <property type="evidence" value="ECO:0007669"/>
    <property type="project" value="UniProtKB-SubCell"/>
</dbReference>
<proteinExistence type="inferred from homology"/>
<sequence>MFIPSNGLYAALAVLIVIVGTTLSAADSGAPTCEEIMKTTNELEPKFLTCKVYHDSMASAVEAIRVTKELEHLLILNGIAIDSNDIESLNGSEDMEESREKRKHEYLRFGKRKHEYLRFGKRKHEYLRFGRK</sequence>
<reference evidence="9" key="1">
    <citation type="submission" date="2017-02" db="UniProtKB">
        <authorList>
            <consortium name="WormBaseParasite"/>
        </authorList>
    </citation>
    <scope>IDENTIFICATION</scope>
</reference>
<keyword evidence="6" id="KW-0527">Neuropeptide</keyword>
<dbReference type="GO" id="GO:0007218">
    <property type="term" value="P:neuropeptide signaling pathway"/>
    <property type="evidence" value="ECO:0007669"/>
    <property type="project" value="UniProtKB-KW"/>
</dbReference>
<evidence type="ECO:0000256" key="5">
    <source>
        <dbReference type="ARBA" id="ARBA00022815"/>
    </source>
</evidence>
<dbReference type="InterPro" id="IPR002544">
    <property type="entry name" value="FMRFamid-related_peptide-like"/>
</dbReference>
<keyword evidence="3" id="KW-0964">Secreted</keyword>
<keyword evidence="7" id="KW-0732">Signal</keyword>
<comment type="similarity">
    <text evidence="2">Belongs to the FARP (FMRFamide related peptide) family.</text>
</comment>
<dbReference type="WBParaSite" id="PTRK_0000543200.1">
    <property type="protein sequence ID" value="PTRK_0000543200.1"/>
    <property type="gene ID" value="PTRK_0000543200"/>
</dbReference>
<dbReference type="STRING" id="131310.A0A0N4ZD07"/>
<organism evidence="8 9">
    <name type="scientific">Parastrongyloides trichosuri</name>
    <name type="common">Possum-specific nematode worm</name>
    <dbReference type="NCBI Taxonomy" id="131310"/>
    <lineage>
        <taxon>Eukaryota</taxon>
        <taxon>Metazoa</taxon>
        <taxon>Ecdysozoa</taxon>
        <taxon>Nematoda</taxon>
        <taxon>Chromadorea</taxon>
        <taxon>Rhabditida</taxon>
        <taxon>Tylenchina</taxon>
        <taxon>Panagrolaimomorpha</taxon>
        <taxon>Strongyloidoidea</taxon>
        <taxon>Strongyloididae</taxon>
        <taxon>Parastrongyloides</taxon>
    </lineage>
</organism>
<dbReference type="Proteomes" id="UP000038045">
    <property type="component" value="Unplaced"/>
</dbReference>
<keyword evidence="4" id="KW-0165">Cleavage on pair of basic residues</keyword>
<accession>A0A0N4ZD07</accession>
<keyword evidence="5" id="KW-0027">Amidation</keyword>